<feature type="compositionally biased region" description="Low complexity" evidence="4">
    <location>
        <begin position="535"/>
        <end position="547"/>
    </location>
</feature>
<evidence type="ECO:0000259" key="5">
    <source>
        <dbReference type="PROSITE" id="PS51192"/>
    </source>
</evidence>
<feature type="coiled-coil region" evidence="3">
    <location>
        <begin position="1350"/>
        <end position="1377"/>
    </location>
</feature>
<feature type="compositionally biased region" description="Basic residues" evidence="4">
    <location>
        <begin position="1006"/>
        <end position="1018"/>
    </location>
</feature>
<dbReference type="InterPro" id="IPR001650">
    <property type="entry name" value="Helicase_C-like"/>
</dbReference>
<dbReference type="NCBIfam" id="NF032893">
    <property type="entry name" value="tail-700"/>
    <property type="match status" value="1"/>
</dbReference>
<name>A0AAP8SWM4_9VIBR</name>
<organism evidence="6 7">
    <name type="scientific">Vibrio breoganii</name>
    <dbReference type="NCBI Taxonomy" id="553239"/>
    <lineage>
        <taxon>Bacteria</taxon>
        <taxon>Pseudomonadati</taxon>
        <taxon>Pseudomonadota</taxon>
        <taxon>Gammaproteobacteria</taxon>
        <taxon>Vibrionales</taxon>
        <taxon>Vibrionaceae</taxon>
        <taxon>Vibrio</taxon>
    </lineage>
</organism>
<keyword evidence="1" id="KW-0489">Methyltransferase</keyword>
<dbReference type="InterPro" id="IPR027417">
    <property type="entry name" value="P-loop_NTPase"/>
</dbReference>
<dbReference type="InterPro" id="IPR052933">
    <property type="entry name" value="DNA_Protect_Modify"/>
</dbReference>
<feature type="domain" description="Helicase ATP-binding" evidence="5">
    <location>
        <begin position="2539"/>
        <end position="2797"/>
    </location>
</feature>
<dbReference type="PROSITE" id="PS51192">
    <property type="entry name" value="HELICASE_ATP_BIND_1"/>
    <property type="match status" value="1"/>
</dbReference>
<reference evidence="7" key="1">
    <citation type="submission" date="2016-07" db="EMBL/GenBank/DDBJ databases">
        <title>Nontailed viruses are major unrecognized killers of bacteria in the ocean.</title>
        <authorList>
            <person name="Kauffman K."/>
            <person name="Hussain F."/>
            <person name="Yang J."/>
            <person name="Arevalo P."/>
            <person name="Brown J."/>
            <person name="Cutler M."/>
            <person name="Kelly L."/>
            <person name="Polz M.F."/>
        </authorList>
    </citation>
    <scope>NUCLEOTIDE SEQUENCE [LARGE SCALE GENOMIC DNA]</scope>
    <source>
        <strain evidence="7">10N.222.49.A5</strain>
    </source>
</reference>
<feature type="compositionally biased region" description="Polar residues" evidence="4">
    <location>
        <begin position="11"/>
        <end position="22"/>
    </location>
</feature>
<feature type="compositionally biased region" description="Basic and acidic residues" evidence="4">
    <location>
        <begin position="614"/>
        <end position="626"/>
    </location>
</feature>
<feature type="region of interest" description="Disordered" evidence="4">
    <location>
        <begin position="854"/>
        <end position="875"/>
    </location>
</feature>
<dbReference type="Gene3D" id="3.40.50.300">
    <property type="entry name" value="P-loop containing nucleotide triphosphate hydrolases"/>
    <property type="match status" value="2"/>
</dbReference>
<dbReference type="InterPro" id="IPR014001">
    <property type="entry name" value="Helicase_ATP-bd"/>
</dbReference>
<feature type="region of interest" description="Disordered" evidence="4">
    <location>
        <begin position="1577"/>
        <end position="1644"/>
    </location>
</feature>
<gene>
    <name evidence="6" type="ORF">BCS93_11005</name>
</gene>
<dbReference type="Proteomes" id="UP000235611">
    <property type="component" value="Unassembled WGS sequence"/>
</dbReference>
<feature type="compositionally biased region" description="Low complexity" evidence="4">
    <location>
        <begin position="1612"/>
        <end position="1627"/>
    </location>
</feature>
<evidence type="ECO:0000313" key="6">
    <source>
        <dbReference type="EMBL" id="PMP10196.1"/>
    </source>
</evidence>
<feature type="coiled-coil region" evidence="3">
    <location>
        <begin position="3273"/>
        <end position="3340"/>
    </location>
</feature>
<accession>A0AAP8SWM4</accession>
<evidence type="ECO:0000256" key="2">
    <source>
        <dbReference type="ARBA" id="ARBA00022679"/>
    </source>
</evidence>
<dbReference type="SMART" id="SM00490">
    <property type="entry name" value="HELICc"/>
    <property type="match status" value="1"/>
</dbReference>
<dbReference type="EMBL" id="MDBO01000075">
    <property type="protein sequence ID" value="PMP10196.1"/>
    <property type="molecule type" value="Genomic_DNA"/>
</dbReference>
<sequence length="4805" mass="533645">MSERDPMFDSLPNSTITASTDMSELGEFQFDDPTQVKQVPQPSEQEATDYDVSLGDIAKGVGAGALDFVSGVGELGEQTIGMGETLRDYAGAGAEGLRSSMSEDGQNALSARIIKDANGEISLGEGAGDIDVWAMKFAQGIGSLIPTMASGGVTGLTAKALIKSTVTKSMIKRGATKETAEAVAEQTAKVYSAKAGTAGAMGGGFAGSHGSAMNEARENVLNMDHEWLSENSDYYHLTLQRIVSDPANTEMSPTEMLNTARTETADYASKMIGLDPTAIASSALATVGDTLLFKALGGSGLSKGGIRSGALKGGASEAVFESIESGGQRYAGNTVSNEVAGTDIDPMEGVVGEALEGGLIGGGVGGATGAVGGVRQSIQNHTGKQEQSEPDQADEFINNNQPPEAPAEEAPTEPAPEQATEEQAPEAPAQPPQTNTDSPIGHDTDQAVISRYAKVADSKRADAILAMLEDSDDLSNEQLAQYEDELIALAQSGYERAGGNKPAEPQVNEDEFDGFESPTANSNEDIGFPQEWDEPSAPAQPAQQPQAVEPLPNQMSPEMTASYAFAHNPDRYEEIVSTFESDAELTPEQELGLEQELVNMAEQGRANLSPKRRSKEELRTIKRGSDALKVSRTKRPRRTLPDPKVTSEPVTPEQATTKHDNLPAPVTHMTKKGKEVKGFWVNKDHGIGKLNIAKAIDKYTWYSKEHKGFFIREKHAEELARQVASFQRNQAIDEQSKLEAIEPQEEVTVSREAEEYKPEPVQKGRSIPFDERMRNQAYYFRGTLDGKDLKPLLQGYVDAWLAKGDQLTPQEKQALVDEYGAGSVEFLDQMDSNNGMGSQLLKEADGKAWLKENAPAPKAESQPEPEAKPEPKSNLDALDESISQAEADAWADLQAMLNEQKGRLNSGLDPMLVMAFAKASSFTVMKGSVKFAKWVRDAIATAKKLGFTDDQIDQLKPYLKQTYGSIKNDPDAYGVSEDIADNMSSSKELRAVKDIDKFVSQQLRKPIPRSKQPRRSIKKREPITRSKQLRRTIEPKTNETTNEDEQNQFIVEAFNDQRKYTKDLTIDDGLVREVAEGYAYKDLDKSLEVGESVELTGGHKQLAERAFKPQVNHVDKPKASHLNKGYEALLENYPTAKFEVTKPHAYGLNISITFDDGTVLTGTLNQFGFGASSISFGDHSSANITQTYKRYIQKASRYDRDDLDDDTYIARAKTTVLDLLKASKQKNPNQQPSIKGAKQALIKAGLTPEGLKERLANKSEKPNDFYIRVKREFIEQGSASQYSDITLSSIGQYTYGSYVDLQGNITLSYVNGERGETWTYPTPYNDVLEGKDLSEYIHPQKRSIPDESIFKALKLHAKRYKEEIGNLKAEFDNKYAKAIVKEANTMLGLRGSEAINFDVLEKFLTLGRNTDESNVPFDKIIYFLGIDSLKQASNKDREGIIKTLRALDEKHSLYDVKHAIREYTYGYSERDLRQRKELYQELARFSQGVKSGANQKLKGDYDVSKLDEQTARSVLEDGKSIHSDGKVYTVKETDKGWVGSVDETMQGVVFNSTFQQLVPDGKPSKAMAIDKVISKIENDLGGNNGDTTRDGTQNDELASGSSEVRGDERDGATASSEAESGRSGAEPEGVHSTGDALFNGGVGSDTRTFTNVPYRLEQDASAKTEGQRIKANFDALKTLRQIQSEERRASDQEKVILGNFTGWGGIGNKVFDPDGKHYAQVKELMTEAEIDSARSSMSTAFYTSKEIVDAMWKAVDGLNIADGQQMNVLEPTVGTGNFIGYQPEALRERSNWSASELDTVTGNIARLLYPESNVQVKGFEETQFKDGVFSLAIGNPPFGSFQINDKTRPHLSGKKIHNYIIGKSADLLHDNGLMMMVVSNGFLDTSWGKSQLNDSVEFLGAVRLPNDTFKGASTAVVTDIVVMRKREKGEKATASDWTNTKGKINGIKVNKYFESNPSHVLGETTMNGKMYGGTPSMTVERSSDLGDLGLAVEAKLKDILAKRDIDMAEQASTVQEQDVLMSESDLPIMGLMVNEDGEIKRRLEDDANGAVIETVNEESIWDLRGLHIGKMLEHVKNGDYKSAFEIAKKHMSATGRPSGSPVKSTKMLYDLILDKVQAPTDKQAKAFNAKHEKDENVAPIQGYSRSFEKVPALKETLEATEKSLEGWKLGKKYPRVKSLLEIRKTALALNHAETTNADNMDALRKELNVQYKKLIALGKPAGAKVNGRARVASITDSMSVLNDDMGIESGLDSVDPKGKVTKSDIFTQRLQQEYKEPTHAESVDDAIVYSIHKTGTVTTQVVADLMGISLAEAHTKLTEGDKPYLMMNHVTGEYEFIDDYLSGNVKEKHEHALDNGDDKGAELLKSAFPADVTAESIVPNIRSSWMGEAIYEQFASAMGMQVQASINGQTSQVSIRVKGGTVPNTLNAKYRNNYYKLDELIQASANGKTLVAYDKDVEGNRVKNVEQTKKINFLVNDIKSTFETWAESVDGMKGQIAKQYNDKLNVWAERKYNGSKYLKPKGMRQTENFQLRKSQLDGAMRMVSSSSTLLDHVVGAGKTFTAITGIMERKRLGLSKKPLLVVPNHMIEEFKHEFAVLYPSANILTANKKNMKASERKTLFARIASGNYDAIVIGHSHISNLPNDPKAEMKVAQDMIDALDEQLREEKRIAKEEGRRAKSENLIQKQIDTLKGKIAGLQERIQDKDNIGFHFGNLGIDYMVVDEAHEFKNLFYTTKAQNIVGMNDPQGSNKAMDLFTKVRALQDKSIVKNGGLTFMTGTPVSNSLVEVYTMLNYLAPEKMRSMGIKSFDGFADAFLETAYSPEYTAQGTIVERTVLKGVVNGKALSDLYRQFADVIGRKELNAISMEESGELFPVPDVIGGKRQMNIGPSSPELQQGKDWLIMRSEYLDTLSRDERESYAKIDNPLVVMNDARKLGLDPRLIHPLLPREAEGKIARASKSIKALYDKWESDKGTQIVFSDLGTPSKGASGRLRSDLNEAMTLLMDDKKAQAWIEREFSRAEQSDSDTRYAKVWQSAITKLGESSGLSGDASVDSDSIEKATNLILKTEPNALTADTGFSVYDDLKLALIEQGIPENEIAFIHDANNEAQKDELFSRVKSGEVRVIVGSTPKMGAGTNVQERLVALHHLDAPWRPSDMEQREGRIIRQKNSLFKKYGRDKFKVDIQAYTTEGSTDVVMWQILERKDKAIKAFRSGEDTGTVRVDEGDGNSYEDLKAQASGNPVYKEKLKAEKALLQAERIYMGQVSSYNSAKTGVDSYERNVKHHERIKQKFEQALEQMQSPDVLATVEAYQKDLSDYAVAMQNYEANLALYNEMTKEERKAQGLKRPVKPKEVDPLAYSDGITKTLVKMLEGAQQAKDKGIPEGEVVEVSQHWNRVAFIGEVSTNGARLKVAVGGHLVEITQSAISKDLKTSALVKHLLPARLIKLVKEDIAGRQETIDDLGVRNQNNKAILKDSNFEQSEAEHKQAKELDRWLEQEVKLADTIERYRRSQIENEFVKADTRRGETLDKASVPPLFVHDLKDSAGKQYRAFNTNHKDLNKEGSKFVGSAVDQNGEYVRVRVEVLDTGALVTGVKKKPAKDVATTNVEKLEEIAKAFSQPKDDVGEALFNRGERFNKFKKINMGKKQAEYFIAQLLKGEGFKSNNVDIEVVVNESQLPQRIKDMAEKQGATGQVWGVFDKTTRKVYVVLNKHDNYADLEETILHELMGHKAINALFGDNYNAEMGKLFDGLGGEQGIDALIDEFGLRDTLEPYLTFFKDAKESGQYRESELRELLVDELLAHVAERRLAEFAKLKPVKRFWLRVKALLKKFGFRHLPLLPEEQIMMVLYRGKQTLQGPSPKGGKKRKEPSVPAYLSVKKGKDAQATRSRFEKALSEPTAESRFEGAMRSIGFGLKHLFAGERGLGAITLDQLADLSKKLTPAINVYNDIVRRMTKKRNQMADKSANLAMDVRKWASVNKAEADEMFDIAHQATVDGIDPEQEFEVSEYVEKLIAVQASITGQGYPVTDRQEEYLQHIERMIEQSNETQDAHKTLRKRFNALSPQARAHYVSMRKAYAEQRDEQRQLLLDAVARSELSPSLKKQRITEMRQLFEQQDLNGPYFPLARFGDYWLETKDEEGERHFMMYESEKEQQDAKLRLEKAGFEVQAGMKTAGMEMEAVGMGFVSDLMVMVDDKLGEDSEQGTALKDAVYQLYLQTLPSRSLRKNSLHRKKVKGWSNDALRALATNLMKGAYQISRLEFSEELSGLVREAGKQAKKSQDNQAYRYVAELEKRHEWVMNPKHSNLAGKLTGLGFLYMLGVSPASAGVNLSQNFVVALPVLSSKFGMKDSAQMLSATMAKYVGNIKNKGVKFKDTLKGDEKRAYNEWHDLGLLDDTNAHSLSGMAEAQNWEYSERYEWVMDKVSRLFHEAEVLNRETTAISVYRLARKQGQSHEQAVKLATELTWKSHFDYSNTNRARYAQSPVAKVALQFKQYSQNITYYLWRNLYQSFKGNKTEMKEARKQLIGTLGMTALMGGMSALPLWAMFAIANLSSAMFTDDDEPFDAETEFYSYLKDALGLVASEDMAKDLAYHIRYGSLGAGVSSRISLDGLWVRDPNRDLEGEDTWSHYAKQVAGPVMGGVVLNAIKGADWIAKGEVLRGIETASPKFMKDGLKAYRFGSDGALNYSGRSIVAREDMSYLDLALQGIGLTDGDLMAQYQRNSEVKRYEQHISRYRSDLLTAYWLAFKSNDQEAKASVIKKVKAFNRKFSKAQITSKSISASIKTRMRLDRQNEGGIVLKNSLRDYVPN</sequence>
<evidence type="ECO:0000313" key="7">
    <source>
        <dbReference type="Proteomes" id="UP000235611"/>
    </source>
</evidence>
<feature type="compositionally biased region" description="Polar residues" evidence="4">
    <location>
        <begin position="35"/>
        <end position="45"/>
    </location>
</feature>
<dbReference type="PANTHER" id="PTHR41313:SF1">
    <property type="entry name" value="DNA METHYLASE ADENINE-SPECIFIC DOMAIN-CONTAINING PROTEIN"/>
    <property type="match status" value="1"/>
</dbReference>
<feature type="region of interest" description="Disordered" evidence="4">
    <location>
        <begin position="1"/>
        <end position="46"/>
    </location>
</feature>
<dbReference type="SUPFAM" id="SSF52540">
    <property type="entry name" value="P-loop containing nucleoside triphosphate hydrolases"/>
    <property type="match status" value="2"/>
</dbReference>
<proteinExistence type="predicted"/>
<dbReference type="InterPro" id="IPR041639">
    <property type="entry name" value="LPD39"/>
</dbReference>
<dbReference type="PROSITE" id="PS00092">
    <property type="entry name" value="N6_MTASE"/>
    <property type="match status" value="1"/>
</dbReference>
<dbReference type="GO" id="GO:0003676">
    <property type="term" value="F:nucleic acid binding"/>
    <property type="evidence" value="ECO:0007669"/>
    <property type="project" value="InterPro"/>
</dbReference>
<comment type="caution">
    <text evidence="6">The sequence shown here is derived from an EMBL/GenBank/DDBJ whole genome shotgun (WGS) entry which is preliminary data.</text>
</comment>
<dbReference type="SMART" id="SM00487">
    <property type="entry name" value="DEXDc"/>
    <property type="match status" value="1"/>
</dbReference>
<feature type="region of interest" description="Disordered" evidence="4">
    <location>
        <begin position="1002"/>
        <end position="1043"/>
    </location>
</feature>
<evidence type="ECO:0000256" key="3">
    <source>
        <dbReference type="SAM" id="Coils"/>
    </source>
</evidence>
<dbReference type="PANTHER" id="PTHR41313">
    <property type="entry name" value="ADENINE-SPECIFIC METHYLTRANSFERASE"/>
    <property type="match status" value="1"/>
</dbReference>
<dbReference type="InterPro" id="IPR002052">
    <property type="entry name" value="DNA_methylase_N6_adenine_CS"/>
</dbReference>
<feature type="coiled-coil region" evidence="3">
    <location>
        <begin position="2649"/>
        <end position="2707"/>
    </location>
</feature>
<dbReference type="InterPro" id="IPR029063">
    <property type="entry name" value="SAM-dependent_MTases_sf"/>
</dbReference>
<feature type="region of interest" description="Disordered" evidence="4">
    <location>
        <begin position="379"/>
        <end position="443"/>
    </location>
</feature>
<feature type="region of interest" description="Disordered" evidence="4">
    <location>
        <begin position="602"/>
        <end position="664"/>
    </location>
</feature>
<protein>
    <recommendedName>
        <fullName evidence="5">Helicase ATP-binding domain-containing protein</fullName>
    </recommendedName>
</protein>
<evidence type="ECO:0000256" key="4">
    <source>
        <dbReference type="SAM" id="MobiDB-lite"/>
    </source>
</evidence>
<dbReference type="GO" id="GO:0032259">
    <property type="term" value="P:methylation"/>
    <property type="evidence" value="ECO:0007669"/>
    <property type="project" value="UniProtKB-KW"/>
</dbReference>
<keyword evidence="3" id="KW-0175">Coiled coil</keyword>
<evidence type="ECO:0000256" key="1">
    <source>
        <dbReference type="ARBA" id="ARBA00022603"/>
    </source>
</evidence>
<dbReference type="Pfam" id="PF00271">
    <property type="entry name" value="Helicase_C"/>
    <property type="match status" value="1"/>
</dbReference>
<dbReference type="Pfam" id="PF18858">
    <property type="entry name" value="LPD39"/>
    <property type="match status" value="1"/>
</dbReference>
<feature type="region of interest" description="Disordered" evidence="4">
    <location>
        <begin position="493"/>
        <end position="555"/>
    </location>
</feature>
<dbReference type="SUPFAM" id="SSF53335">
    <property type="entry name" value="S-adenosyl-L-methionine-dependent methyltransferases"/>
    <property type="match status" value="1"/>
</dbReference>
<dbReference type="Gene3D" id="3.40.50.150">
    <property type="entry name" value="Vaccinia Virus protein VP39"/>
    <property type="match status" value="1"/>
</dbReference>
<dbReference type="GO" id="GO:0008168">
    <property type="term" value="F:methyltransferase activity"/>
    <property type="evidence" value="ECO:0007669"/>
    <property type="project" value="UniProtKB-KW"/>
</dbReference>
<keyword evidence="2" id="KW-0808">Transferase</keyword>